<dbReference type="HOGENOM" id="CLU_118195_0_0_1"/>
<evidence type="ECO:0000313" key="2">
    <source>
        <dbReference type="EMBL" id="KIJ43150.1"/>
    </source>
</evidence>
<accession>A0A0C9VWH5</accession>
<keyword evidence="1" id="KW-0732">Signal</keyword>
<name>A0A0C9VWH5_SPHS4</name>
<feature type="chain" id="PRO_5002204895" evidence="1">
    <location>
        <begin position="20"/>
        <end position="184"/>
    </location>
</feature>
<dbReference type="Proteomes" id="UP000054279">
    <property type="component" value="Unassembled WGS sequence"/>
</dbReference>
<reference evidence="2 3" key="1">
    <citation type="submission" date="2014-06" db="EMBL/GenBank/DDBJ databases">
        <title>Evolutionary Origins and Diversification of the Mycorrhizal Mutualists.</title>
        <authorList>
            <consortium name="DOE Joint Genome Institute"/>
            <consortium name="Mycorrhizal Genomics Consortium"/>
            <person name="Kohler A."/>
            <person name="Kuo A."/>
            <person name="Nagy L.G."/>
            <person name="Floudas D."/>
            <person name="Copeland A."/>
            <person name="Barry K.W."/>
            <person name="Cichocki N."/>
            <person name="Veneault-Fourrey C."/>
            <person name="LaButti K."/>
            <person name="Lindquist E.A."/>
            <person name="Lipzen A."/>
            <person name="Lundell T."/>
            <person name="Morin E."/>
            <person name="Murat C."/>
            <person name="Riley R."/>
            <person name="Ohm R."/>
            <person name="Sun H."/>
            <person name="Tunlid A."/>
            <person name="Henrissat B."/>
            <person name="Grigoriev I.V."/>
            <person name="Hibbett D.S."/>
            <person name="Martin F."/>
        </authorList>
    </citation>
    <scope>NUCLEOTIDE SEQUENCE [LARGE SCALE GENOMIC DNA]</scope>
    <source>
        <strain evidence="2 3">SS14</strain>
    </source>
</reference>
<proteinExistence type="predicted"/>
<dbReference type="EMBL" id="KN837125">
    <property type="protein sequence ID" value="KIJ43150.1"/>
    <property type="molecule type" value="Genomic_DNA"/>
</dbReference>
<sequence length="184" mass="19319">MPLIATFLCSVLLFSTAFARPSTRDRCGPNAQVISEKSAPYGNKEIKFVTRFCPGFATLRNTTTQPAVRKRQVSLCPSACTSLICVPSIAQPPLEDCVNLAEGLIELNETFAVSPETATEASFGQCFFEVSNLDTATLNLCSSGFGLLGFDLADSCSTAGDGTAGDCVSPQVPGDNFVIETGAA</sequence>
<keyword evidence="3" id="KW-1185">Reference proteome</keyword>
<organism evidence="2 3">
    <name type="scientific">Sphaerobolus stellatus (strain SS14)</name>
    <dbReference type="NCBI Taxonomy" id="990650"/>
    <lineage>
        <taxon>Eukaryota</taxon>
        <taxon>Fungi</taxon>
        <taxon>Dikarya</taxon>
        <taxon>Basidiomycota</taxon>
        <taxon>Agaricomycotina</taxon>
        <taxon>Agaricomycetes</taxon>
        <taxon>Phallomycetidae</taxon>
        <taxon>Geastrales</taxon>
        <taxon>Sphaerobolaceae</taxon>
        <taxon>Sphaerobolus</taxon>
    </lineage>
</organism>
<evidence type="ECO:0000313" key="3">
    <source>
        <dbReference type="Proteomes" id="UP000054279"/>
    </source>
</evidence>
<feature type="signal peptide" evidence="1">
    <location>
        <begin position="1"/>
        <end position="19"/>
    </location>
</feature>
<evidence type="ECO:0000256" key="1">
    <source>
        <dbReference type="SAM" id="SignalP"/>
    </source>
</evidence>
<dbReference type="AlphaFoldDB" id="A0A0C9VWH5"/>
<protein>
    <submittedName>
        <fullName evidence="2">Uncharacterized protein</fullName>
    </submittedName>
</protein>
<gene>
    <name evidence="2" type="ORF">M422DRAFT_31050</name>
</gene>